<dbReference type="Pfam" id="PF04365">
    <property type="entry name" value="BrnT_toxin"/>
    <property type="match status" value="1"/>
</dbReference>
<dbReference type="Proteomes" id="UP000215455">
    <property type="component" value="Unassembled WGS sequence"/>
</dbReference>
<evidence type="ECO:0000313" key="2">
    <source>
        <dbReference type="EMBL" id="OXR34966.1"/>
    </source>
</evidence>
<accession>A0ABX4E161</accession>
<evidence type="ECO:0000256" key="1">
    <source>
        <dbReference type="SAM" id="MobiDB-lite"/>
    </source>
</evidence>
<proteinExistence type="predicted"/>
<keyword evidence="3" id="KW-1185">Reference proteome</keyword>
<dbReference type="InterPro" id="IPR007460">
    <property type="entry name" value="BrnT_toxin"/>
</dbReference>
<organism evidence="2 3">
    <name type="scientific">Pseudomonas umsongensis</name>
    <dbReference type="NCBI Taxonomy" id="198618"/>
    <lineage>
        <taxon>Bacteria</taxon>
        <taxon>Pseudomonadati</taxon>
        <taxon>Pseudomonadota</taxon>
        <taxon>Gammaproteobacteria</taxon>
        <taxon>Pseudomonadales</taxon>
        <taxon>Pseudomonadaceae</taxon>
        <taxon>Pseudomonas</taxon>
    </lineage>
</organism>
<protein>
    <submittedName>
        <fullName evidence="2">BrnT family toxin</fullName>
    </submittedName>
</protein>
<gene>
    <name evidence="2" type="ORF">PSUM_03490</name>
</gene>
<dbReference type="InterPro" id="IPR038573">
    <property type="entry name" value="BrnT_sf"/>
</dbReference>
<feature type="compositionally biased region" description="Basic residues" evidence="1">
    <location>
        <begin position="119"/>
        <end position="128"/>
    </location>
</feature>
<evidence type="ECO:0000313" key="3">
    <source>
        <dbReference type="Proteomes" id="UP000215455"/>
    </source>
</evidence>
<comment type="caution">
    <text evidence="2">The sequence shown here is derived from an EMBL/GenBank/DDBJ whole genome shotgun (WGS) entry which is preliminary data.</text>
</comment>
<sequence length="128" mass="14632">MFVWDEQKNESNQSKHGVSFETAAQVINDPLNITSLVSLEKDGPRWQTIGIVDGAKALLVVHVIEENIDEMEIIRIISARRITNAERRQFESLYDERRTQVLGHAASPNDRGWFGPRGYRARRKGNQS</sequence>
<reference evidence="2 3" key="1">
    <citation type="submission" date="2017-06" db="EMBL/GenBank/DDBJ databases">
        <authorList>
            <person name="Furmanczyk E.M."/>
        </authorList>
    </citation>
    <scope>NUCLEOTIDE SEQUENCE [LARGE SCALE GENOMIC DNA]</scope>
    <source>
        <strain evidence="2 3">DSM 16611</strain>
    </source>
</reference>
<dbReference type="Gene3D" id="3.10.450.530">
    <property type="entry name" value="Ribonuclease toxin, BrnT, of type II toxin-antitoxin system"/>
    <property type="match status" value="1"/>
</dbReference>
<name>A0ABX4E161_9PSED</name>
<dbReference type="EMBL" id="NIWU01000001">
    <property type="protein sequence ID" value="OXR34966.1"/>
    <property type="molecule type" value="Genomic_DNA"/>
</dbReference>
<feature type="region of interest" description="Disordered" evidence="1">
    <location>
        <begin position="101"/>
        <end position="128"/>
    </location>
</feature>
<dbReference type="RefSeq" id="WP_020800802.1">
    <property type="nucleotide sequence ID" value="NZ_CP044409.1"/>
</dbReference>